<dbReference type="Gene3D" id="3.40.50.20">
    <property type="match status" value="1"/>
</dbReference>
<evidence type="ECO:0000259" key="3">
    <source>
        <dbReference type="Pfam" id="PF17836"/>
    </source>
</evidence>
<dbReference type="InterPro" id="IPR011004">
    <property type="entry name" value="Trimer_LpxA-like_sf"/>
</dbReference>
<evidence type="ECO:0000313" key="5">
    <source>
        <dbReference type="Proteomes" id="UP000199065"/>
    </source>
</evidence>
<feature type="binding site" evidence="2">
    <location>
        <position position="100"/>
    </location>
    <ligand>
        <name>substrate</name>
    </ligand>
</feature>
<protein>
    <submittedName>
        <fullName evidence="4">Sugar O-acyltransferase, sialic acid O-acetyltransferase NeuD family</fullName>
    </submittedName>
</protein>
<feature type="active site" description="Proton acceptor" evidence="1">
    <location>
        <position position="167"/>
    </location>
</feature>
<dbReference type="InterPro" id="IPR050179">
    <property type="entry name" value="Trans_hexapeptide_repeat"/>
</dbReference>
<dbReference type="STRING" id="185761.SAMN05660282_01361"/>
<dbReference type="InterPro" id="IPR020019">
    <property type="entry name" value="AcTrfase_PglD-like"/>
</dbReference>
<sequence length="238" mass="25118">MTFGKDLPTTVDDCEYFSPAELAQENFSQPIVIIGAGGFGRHVLAVLRTMHGWREECFLGFLDDGEVRHDRLERLGGQHLGATDGCIELPQGTRYVLGIGNGAVREKLDKKFLAAGLKPLTLVHHQAWVAPDARIGEGSIICPGARVDTNVILGRGVHINNNDTIGHDAILTDWVTVFPMVAVAGEVHIGQRSTIGAGSCINPGQKLGADAYVGAGAAVVSDVPDGTLVVGVPAKPRG</sequence>
<evidence type="ECO:0000256" key="2">
    <source>
        <dbReference type="PIRSR" id="PIRSR620019-2"/>
    </source>
</evidence>
<dbReference type="PANTHER" id="PTHR43300:SF7">
    <property type="entry name" value="UDP-N-ACETYLBACILLOSAMINE N-ACETYLTRANSFERASE"/>
    <property type="match status" value="1"/>
</dbReference>
<dbReference type="EMBL" id="FOPJ01000007">
    <property type="protein sequence ID" value="SFG60361.1"/>
    <property type="molecule type" value="Genomic_DNA"/>
</dbReference>
<keyword evidence="5" id="KW-1185">Reference proteome</keyword>
<evidence type="ECO:0000256" key="1">
    <source>
        <dbReference type="PIRSR" id="PIRSR620019-1"/>
    </source>
</evidence>
<gene>
    <name evidence="4" type="ORF">SAMN05660282_01361</name>
</gene>
<dbReference type="AlphaFoldDB" id="A0A1I2TDL1"/>
<dbReference type="NCBIfam" id="TIGR03570">
    <property type="entry name" value="NeuD_NnaD"/>
    <property type="match status" value="1"/>
</dbReference>
<dbReference type="Pfam" id="PF17836">
    <property type="entry name" value="PglD_N"/>
    <property type="match status" value="1"/>
</dbReference>
<organism evidence="4 5">
    <name type="scientific">Corynebacterium spheniscorum</name>
    <dbReference type="NCBI Taxonomy" id="185761"/>
    <lineage>
        <taxon>Bacteria</taxon>
        <taxon>Bacillati</taxon>
        <taxon>Actinomycetota</taxon>
        <taxon>Actinomycetes</taxon>
        <taxon>Mycobacteriales</taxon>
        <taxon>Corynebacteriaceae</taxon>
        <taxon>Corynebacterium</taxon>
    </lineage>
</organism>
<dbReference type="Gene3D" id="2.160.10.10">
    <property type="entry name" value="Hexapeptide repeat proteins"/>
    <property type="match status" value="1"/>
</dbReference>
<dbReference type="CDD" id="cd03360">
    <property type="entry name" value="LbH_AT_putative"/>
    <property type="match status" value="1"/>
</dbReference>
<dbReference type="Proteomes" id="UP000199065">
    <property type="component" value="Unassembled WGS sequence"/>
</dbReference>
<keyword evidence="4" id="KW-0012">Acyltransferase</keyword>
<dbReference type="RefSeq" id="WP_092285758.1">
    <property type="nucleotide sequence ID" value="NZ_FOPJ01000007.1"/>
</dbReference>
<reference evidence="4 5" key="1">
    <citation type="submission" date="2016-10" db="EMBL/GenBank/DDBJ databases">
        <authorList>
            <person name="de Groot N.N."/>
        </authorList>
    </citation>
    <scope>NUCLEOTIDE SEQUENCE [LARGE SCALE GENOMIC DNA]</scope>
    <source>
        <strain>J11</strain>
        <strain evidence="5">PG 39</strain>
    </source>
</reference>
<evidence type="ECO:0000313" key="4">
    <source>
        <dbReference type="EMBL" id="SFG60361.1"/>
    </source>
</evidence>
<keyword evidence="4" id="KW-0808">Transferase</keyword>
<dbReference type="SUPFAM" id="SSF51161">
    <property type="entry name" value="Trimeric LpxA-like enzymes"/>
    <property type="match status" value="1"/>
</dbReference>
<feature type="site" description="Increases basicity of active site His" evidence="1">
    <location>
        <position position="168"/>
    </location>
</feature>
<dbReference type="OrthoDB" id="708224at2"/>
<dbReference type="PANTHER" id="PTHR43300">
    <property type="entry name" value="ACETYLTRANSFERASE"/>
    <property type="match status" value="1"/>
</dbReference>
<dbReference type="GO" id="GO:0016746">
    <property type="term" value="F:acyltransferase activity"/>
    <property type="evidence" value="ECO:0007669"/>
    <property type="project" value="UniProtKB-KW"/>
</dbReference>
<proteinExistence type="predicted"/>
<name>A0A1I2TDL1_9CORY</name>
<feature type="domain" description="PglD N-terminal" evidence="3">
    <location>
        <begin position="31"/>
        <end position="110"/>
    </location>
</feature>
<accession>A0A1I2TDL1</accession>
<dbReference type="InterPro" id="IPR041561">
    <property type="entry name" value="PglD_N"/>
</dbReference>